<reference evidence="2" key="1">
    <citation type="submission" date="2014-09" db="EMBL/GenBank/DDBJ databases">
        <title>Genomic characterization and comparison of seven Myoviridae bacteriophage infecting Bacillus thuringiensis.</title>
        <authorList>
            <person name="Sauder A.B."/>
            <person name="McKenzie Q.R."/>
            <person name="Temple L.M."/>
            <person name="Alexis B.K."/>
            <person name="Al-Atrache Z."/>
            <person name="Lewis L.O."/>
            <person name="Loesser-Casey K.E."/>
            <person name="Mitchell K.J."/>
        </authorList>
    </citation>
    <scope>NUCLEOTIDE SEQUENCE [LARGE SCALE GENOMIC DNA]</scope>
</reference>
<dbReference type="RefSeq" id="YP_009056045.1">
    <property type="nucleotide sequence ID" value="NC_024788.1"/>
</dbReference>
<sequence length="57" mass="6767">MPRIDINETTCIHVDADYHMLKINQLKPLAKDDFDYSTIYLSREEIIKLAEQLKEEN</sequence>
<evidence type="ECO:0000313" key="1">
    <source>
        <dbReference type="EMBL" id="AIF72156.1"/>
    </source>
</evidence>
<evidence type="ECO:0000313" key="2">
    <source>
        <dbReference type="Proteomes" id="UP000028561"/>
    </source>
</evidence>
<reference evidence="1 2" key="2">
    <citation type="journal article" date="2016" name="Virology (Lond)">
        <title>Genomic characterization and comparison of seven Myoviridae bacteriophage infecting Bacillus thuringiensis.</title>
        <authorList>
            <person name="Sauder A.B."/>
            <person name="Quinn M.R."/>
            <person name="Brouillette A."/>
            <person name="Caruso S."/>
            <person name="Cresawn S."/>
            <person name="Erill I."/>
            <person name="Lewis L."/>
            <person name="Loesser-Casey K."/>
            <person name="Pate M."/>
            <person name="Scott C."/>
            <person name="Stockwell S."/>
            <person name="Temple L."/>
        </authorList>
    </citation>
    <scope>NUCLEOTIDE SEQUENCE [LARGE SCALE GENOMIC DNA]</scope>
</reference>
<dbReference type="KEGG" id="vg:20283267"/>
<dbReference type="Proteomes" id="UP000028561">
    <property type="component" value="Segment"/>
</dbReference>
<proteinExistence type="predicted"/>
<protein>
    <submittedName>
        <fullName evidence="1">Uncharacterized protein</fullName>
    </submittedName>
</protein>
<accession>A0A075M4W3</accession>
<dbReference type="GeneID" id="20283267"/>
<keyword evidence="2" id="KW-1185">Reference proteome</keyword>
<dbReference type="EMBL" id="KJ489402">
    <property type="protein sequence ID" value="AIF72156.1"/>
    <property type="molecule type" value="Genomic_DNA"/>
</dbReference>
<organism evidence="1 2">
    <name type="scientific">Bacillus phage Riley</name>
    <dbReference type="NCBI Taxonomy" id="1486662"/>
    <lineage>
        <taxon>Viruses</taxon>
        <taxon>Duplodnaviria</taxon>
        <taxon>Heunggongvirae</taxon>
        <taxon>Uroviricota</taxon>
        <taxon>Caudoviricetes</taxon>
        <taxon>Herelleviridae</taxon>
        <taxon>Bastillevirinae</taxon>
        <taxon>Bequatrovirus</taxon>
        <taxon>Bequatrovirus riley</taxon>
    </lineage>
</organism>
<name>A0A075M4W3_9CAUD</name>